<accession>W9RZ37</accession>
<dbReference type="EMBL" id="KE345307">
    <property type="protein sequence ID" value="EXC00012.1"/>
    <property type="molecule type" value="Genomic_DNA"/>
</dbReference>
<feature type="transmembrane region" description="Helical" evidence="2">
    <location>
        <begin position="482"/>
        <end position="505"/>
    </location>
</feature>
<keyword evidence="2" id="KW-0812">Transmembrane</keyword>
<feature type="region of interest" description="Disordered" evidence="1">
    <location>
        <begin position="1"/>
        <end position="27"/>
    </location>
</feature>
<dbReference type="Proteomes" id="UP000030645">
    <property type="component" value="Unassembled WGS sequence"/>
</dbReference>
<organism evidence="3 4">
    <name type="scientific">Morus notabilis</name>
    <dbReference type="NCBI Taxonomy" id="981085"/>
    <lineage>
        <taxon>Eukaryota</taxon>
        <taxon>Viridiplantae</taxon>
        <taxon>Streptophyta</taxon>
        <taxon>Embryophyta</taxon>
        <taxon>Tracheophyta</taxon>
        <taxon>Spermatophyta</taxon>
        <taxon>Magnoliopsida</taxon>
        <taxon>eudicotyledons</taxon>
        <taxon>Gunneridae</taxon>
        <taxon>Pentapetalae</taxon>
        <taxon>rosids</taxon>
        <taxon>fabids</taxon>
        <taxon>Rosales</taxon>
        <taxon>Moraceae</taxon>
        <taxon>Moreae</taxon>
        <taxon>Morus</taxon>
    </lineage>
</organism>
<dbReference type="Pfam" id="PF03140">
    <property type="entry name" value="DUF247"/>
    <property type="match status" value="1"/>
</dbReference>
<dbReference type="PANTHER" id="PTHR31170:SF25">
    <property type="entry name" value="BNAA09G04570D PROTEIN"/>
    <property type="match status" value="1"/>
</dbReference>
<dbReference type="STRING" id="981085.W9RZ37"/>
<gene>
    <name evidence="3" type="ORF">L484_005825</name>
</gene>
<sequence>MSRSHEHAISMEDRPEKAVHQGKSTSADDEVIIATLPKNVKDSPVYKKLQKSIEAKKAKKSEEEDIKMADARAKEKPKIQKVPAALKEKEKFRKYYEPQWISIGPIHHGKENLVLAENQYKPELVAKFINDGGTSIEALYNIIKDKIKELKESFDKDVIKGYDDDTLSWLLFYDGCSTLQFINSYVKINGNELRILSIKNDQIAYVQQDLFLLENQIPFEVLKLLMESRKDAEILKSSVKDFIRCNVMTPNKYKKTLEIELETDPEPAHLLELLRSAILQQPREHPRSNLGEKLSHSLDKAITLFPCKNYWPLNKYFTEGNDQGQQSFRSVQDLISAGIDLKPSGSCSLRDIRFTSLCFAGWLRLPPITVDDSTGPRFLNLIAYEMCPDNFRTDYEVISYISFLDSLIDYPVDVKELRSSHILHNLLGCDNDVALLFNEIATDLVPSQAVYKDVIAQIQSHYKSKWRTWMAQVYHDHFSSPWTIVAFLAAVVALGMSGIQTWYTVKS</sequence>
<name>W9RZ37_9ROSA</name>
<reference evidence="4" key="1">
    <citation type="submission" date="2013-01" db="EMBL/GenBank/DDBJ databases">
        <title>Draft Genome Sequence of a Mulberry Tree, Morus notabilis C.K. Schneid.</title>
        <authorList>
            <person name="He N."/>
            <person name="Zhao S."/>
        </authorList>
    </citation>
    <scope>NUCLEOTIDE SEQUENCE</scope>
</reference>
<dbReference type="PANTHER" id="PTHR31170">
    <property type="entry name" value="BNAC04G53230D PROTEIN"/>
    <property type="match status" value="1"/>
</dbReference>
<keyword evidence="4" id="KW-1185">Reference proteome</keyword>
<keyword evidence="2" id="KW-1133">Transmembrane helix</keyword>
<evidence type="ECO:0000313" key="4">
    <source>
        <dbReference type="Proteomes" id="UP000030645"/>
    </source>
</evidence>
<dbReference type="eggNOG" id="ENOG502QTFS">
    <property type="taxonomic scope" value="Eukaryota"/>
</dbReference>
<evidence type="ECO:0000256" key="1">
    <source>
        <dbReference type="SAM" id="MobiDB-lite"/>
    </source>
</evidence>
<evidence type="ECO:0000313" key="3">
    <source>
        <dbReference type="EMBL" id="EXC00012.1"/>
    </source>
</evidence>
<keyword evidence="2" id="KW-0472">Membrane</keyword>
<feature type="compositionally biased region" description="Basic and acidic residues" evidence="1">
    <location>
        <begin position="1"/>
        <end position="19"/>
    </location>
</feature>
<proteinExistence type="predicted"/>
<dbReference type="OrthoDB" id="1849062at2759"/>
<dbReference type="AlphaFoldDB" id="W9RZ37"/>
<dbReference type="KEGG" id="mnt:21389280"/>
<dbReference type="InterPro" id="IPR004158">
    <property type="entry name" value="DUF247_pln"/>
</dbReference>
<evidence type="ECO:0000256" key="2">
    <source>
        <dbReference type="SAM" id="Phobius"/>
    </source>
</evidence>
<protein>
    <submittedName>
        <fullName evidence="3">Uncharacterized protein</fullName>
    </submittedName>
</protein>